<protein>
    <submittedName>
        <fullName evidence="3">Uncharacterized protein</fullName>
    </submittedName>
</protein>
<feature type="signal peptide" evidence="2">
    <location>
        <begin position="1"/>
        <end position="26"/>
    </location>
</feature>
<evidence type="ECO:0000256" key="1">
    <source>
        <dbReference type="SAM" id="MobiDB-lite"/>
    </source>
</evidence>
<dbReference type="EMBL" id="RYZH01000032">
    <property type="protein sequence ID" value="RUL86293.1"/>
    <property type="molecule type" value="Genomic_DNA"/>
</dbReference>
<dbReference type="RefSeq" id="WP_126726528.1">
    <property type="nucleotide sequence ID" value="NZ_RYZH01000032.1"/>
</dbReference>
<name>A0A432MHJ4_9BACT</name>
<dbReference type="Proteomes" id="UP000280296">
    <property type="component" value="Unassembled WGS sequence"/>
</dbReference>
<keyword evidence="2" id="KW-0732">Signal</keyword>
<evidence type="ECO:0000313" key="3">
    <source>
        <dbReference type="EMBL" id="RUL86293.1"/>
    </source>
</evidence>
<sequence>MERCPVRIALAAACLCLAAASPGCNALGLGKGKDAQSDQAPFYDEFFGQDDPPISSSVPEDEAPTRLFKRNRLPGGLSSEAREIERGSFNIY</sequence>
<keyword evidence="4" id="KW-1185">Reference proteome</keyword>
<organism evidence="3 4">
    <name type="scientific">Tautonia sociabilis</name>
    <dbReference type="NCBI Taxonomy" id="2080755"/>
    <lineage>
        <taxon>Bacteria</taxon>
        <taxon>Pseudomonadati</taxon>
        <taxon>Planctomycetota</taxon>
        <taxon>Planctomycetia</taxon>
        <taxon>Isosphaerales</taxon>
        <taxon>Isosphaeraceae</taxon>
        <taxon>Tautonia</taxon>
    </lineage>
</organism>
<dbReference type="OrthoDB" id="9870404at2"/>
<feature type="chain" id="PRO_5019584007" evidence="2">
    <location>
        <begin position="27"/>
        <end position="92"/>
    </location>
</feature>
<reference evidence="3 4" key="2">
    <citation type="submission" date="2019-01" db="EMBL/GenBank/DDBJ databases">
        <title>Tautonia sociabilis, a novel thermotolerant planctomycete of Isosphaeraceae family, isolated from a 4000 m deep subterranean habitat.</title>
        <authorList>
            <person name="Kovaleva O.L."/>
            <person name="Elcheninov A.G."/>
            <person name="Van Heerden E."/>
            <person name="Toshchakov S.V."/>
            <person name="Novikov A."/>
            <person name="Bonch-Osmolovskaya E.A."/>
            <person name="Kublanov I.V."/>
        </authorList>
    </citation>
    <scope>NUCLEOTIDE SEQUENCE [LARGE SCALE GENOMIC DNA]</scope>
    <source>
        <strain evidence="3 4">GM2012</strain>
    </source>
</reference>
<evidence type="ECO:0000256" key="2">
    <source>
        <dbReference type="SAM" id="SignalP"/>
    </source>
</evidence>
<comment type="caution">
    <text evidence="3">The sequence shown here is derived from an EMBL/GenBank/DDBJ whole genome shotgun (WGS) entry which is preliminary data.</text>
</comment>
<reference evidence="3 4" key="1">
    <citation type="submission" date="2018-12" db="EMBL/GenBank/DDBJ databases">
        <authorList>
            <person name="Toschakov S.V."/>
        </authorList>
    </citation>
    <scope>NUCLEOTIDE SEQUENCE [LARGE SCALE GENOMIC DNA]</scope>
    <source>
        <strain evidence="3 4">GM2012</strain>
    </source>
</reference>
<dbReference type="AlphaFoldDB" id="A0A432MHJ4"/>
<proteinExistence type="predicted"/>
<evidence type="ECO:0000313" key="4">
    <source>
        <dbReference type="Proteomes" id="UP000280296"/>
    </source>
</evidence>
<feature type="region of interest" description="Disordered" evidence="1">
    <location>
        <begin position="30"/>
        <end position="74"/>
    </location>
</feature>
<gene>
    <name evidence="3" type="ORF">TsocGM_16305</name>
</gene>
<accession>A0A432MHJ4</accession>